<evidence type="ECO:0000313" key="1">
    <source>
        <dbReference type="EMBL" id="AXB49122.1"/>
    </source>
</evidence>
<dbReference type="NCBIfam" id="NF046112">
    <property type="entry name" value="MSMEG_6209_Nter"/>
    <property type="match status" value="1"/>
</dbReference>
<dbReference type="Gene3D" id="1.10.8.1060">
    <property type="entry name" value="Corynebacterium glutamicum thioredoxin-dependent arsenate reductase, N-terminal domain"/>
    <property type="match status" value="1"/>
</dbReference>
<dbReference type="OrthoDB" id="5198112at2"/>
<sequence>MDDLHGEQLSEQLRALEERLARDYSDVPPRTVHRCVEQEAGRFSGARVLSFIPVLVERAVRPKLERGFVGT</sequence>
<reference evidence="1 2" key="1">
    <citation type="submission" date="2016-04" db="EMBL/GenBank/DDBJ databases">
        <title>Complete genome sequence and analysis of deep-sea sediment isolate, Amycolatopsis sp. WP1.</title>
        <authorList>
            <person name="Wang H."/>
            <person name="Chen S."/>
            <person name="Wu Q."/>
        </authorList>
    </citation>
    <scope>NUCLEOTIDE SEQUENCE [LARGE SCALE GENOMIC DNA]</scope>
    <source>
        <strain evidence="1 2">WP1</strain>
    </source>
</reference>
<keyword evidence="2" id="KW-1185">Reference proteome</keyword>
<accession>A0A344LM48</accession>
<name>A0A344LM48_9PSEU</name>
<dbReference type="EMBL" id="CP015163">
    <property type="protein sequence ID" value="AXB49122.1"/>
    <property type="molecule type" value="Genomic_DNA"/>
</dbReference>
<organism evidence="1 2">
    <name type="scientific">Amycolatopsis albispora</name>
    <dbReference type="NCBI Taxonomy" id="1804986"/>
    <lineage>
        <taxon>Bacteria</taxon>
        <taxon>Bacillati</taxon>
        <taxon>Actinomycetota</taxon>
        <taxon>Actinomycetes</taxon>
        <taxon>Pseudonocardiales</taxon>
        <taxon>Pseudonocardiaceae</taxon>
        <taxon>Amycolatopsis</taxon>
    </lineage>
</organism>
<protein>
    <submittedName>
        <fullName evidence="1">Uncharacterized protein</fullName>
    </submittedName>
</protein>
<proteinExistence type="predicted"/>
<dbReference type="KEGG" id="aab:A4R43_38575"/>
<evidence type="ECO:0000313" key="2">
    <source>
        <dbReference type="Proteomes" id="UP000250434"/>
    </source>
</evidence>
<gene>
    <name evidence="1" type="ORF">A4R43_38575</name>
</gene>
<dbReference type="AlphaFoldDB" id="A0A344LM48"/>
<dbReference type="RefSeq" id="WP_113698181.1">
    <property type="nucleotide sequence ID" value="NZ_CP015163.1"/>
</dbReference>
<dbReference type="Proteomes" id="UP000250434">
    <property type="component" value="Chromosome"/>
</dbReference>